<dbReference type="AlphaFoldDB" id="A0A4D6C3K6"/>
<keyword evidence="1" id="KW-0131">Cell cycle</keyword>
<reference evidence="1" key="1">
    <citation type="journal article" date="2019" name="Genome Biol. Evol.">
        <title>Tracing the Evolution of the Plastome and Mitogenome in the Chloropicophyceae Uncovered Convergent tRNA Gene Losses and a Variant Plastid Genetic Code.</title>
        <authorList>
            <person name="Turmel M."/>
            <person name="Dos Santos A.L."/>
            <person name="Otis C."/>
            <person name="Sergerie R."/>
            <person name="Lemieux C."/>
        </authorList>
    </citation>
    <scope>NUCLEOTIDE SEQUENCE</scope>
</reference>
<sequence>MSSYLYYAKSLGSWLTRFKSFVNSPVNILETPTQEILYPRLKTKNDSNYDSIEPMVNYLLTPRSKMVSGESQINKNELQVNQLRKKAFKSLVSLREKQQRYITHNFDVYNTFYVPFSTFTVNEEKPPVNSQEKYQFFESQKIDIKCQSIKSIKIKTKNKTKKIEPSFINKVNVPINSKDGIGFTNSKGTLSTFDWYSNSYNPKFLTQQGYINLIAQGSLSNDRIPKNSSWLSNQTIHSYGCWLGLSTFWDIQDEVINEAVLELVGDSEQSINNFLLSEDLPNNFNQIKSLLVGRINSLGLSDDPQIIRNYIHRIALETYKEKLTGSTKKKSNITPQSSGLIKQQLDSVLNLSNEGLSKLTQRSSLLNRLRKHTYNQSQNKLSYGLPNSVINRLNLFSANFDFDPYKYNTQKQKLDSINTIVQNKLVYSSGNYIDQEKLAWPRYLGRYRFNSNIPKIKNPYNEFNNLHKSTKIRRSMWDSKSESVDRLTLPHSQMLGLTGENKFTKKGQKTDIHGNWLVTPQPSQFINLPILYIWCHAGWVFGLLTISLTFSPFLQRRKNSRTSVLGGKNYNDGNENWLDSLNLPAGYKNQLVVNKFQQVAATLMKFISGSYSLVPVQSSDSIQINKDTRSKSFIQSLSAHNRIIALKLVISLRVLYRSFSSITKNYTAPKGLLIITPNNNEGQYFAQVVANESKMQFIQIDQSFQDASPVAQLELLAWYGKVYSKTKSPCVVFIQNIDTYGLRSMPSQSFMSSKVFNWRTKDQNILNRKPNTKSEVNLIKSYKPWAQQSRKIFSTLYNRPTDDKSMESDSSVNVTFSPSYGIIWDYALNQVTQIQQDSNTNSSWINPNLIRKDDSINRMLAALDGVSRGSRLHVFATASNFNNVDPALTRYGRLSEVVFIKPKSTTNRTNSNFNTIQQSNIVNQLRLVTQNLGSTNGSLSSEIMLKYKQNTKVLRPSVNLNVGNTAHGYDLSPQTPLMIALEHMINFNQSKRVEVLYKVGSHWVVPAWWQVQTQEPSECLPNSWMPCLTEPSLNTDLGQAKLPAVIGQS</sequence>
<keyword evidence="1" id="KW-0934">Plastid</keyword>
<accession>A0A4D6C3K6</accession>
<dbReference type="InterPro" id="IPR027417">
    <property type="entry name" value="P-loop_NTPase"/>
</dbReference>
<dbReference type="GO" id="GO:0051301">
    <property type="term" value="P:cell division"/>
    <property type="evidence" value="ECO:0007669"/>
    <property type="project" value="UniProtKB-KW"/>
</dbReference>
<organism evidence="1">
    <name type="scientific">Chloroparvula sp. RCC696</name>
    <dbReference type="NCBI Taxonomy" id="2565275"/>
    <lineage>
        <taxon>Eukaryota</taxon>
        <taxon>Viridiplantae</taxon>
        <taxon>Chlorophyta</taxon>
        <taxon>Chloropicophyceae</taxon>
        <taxon>Chloropicales</taxon>
        <taxon>Chloropicaceae</taxon>
        <taxon>Chloroparvula</taxon>
    </lineage>
</organism>
<keyword evidence="1" id="KW-0132">Cell division</keyword>
<proteinExistence type="predicted"/>
<evidence type="ECO:0000313" key="1">
    <source>
        <dbReference type="EMBL" id="QBX97758.1"/>
    </source>
</evidence>
<dbReference type="Gene3D" id="3.40.50.300">
    <property type="entry name" value="P-loop containing nucleotide triphosphate hydrolases"/>
    <property type="match status" value="1"/>
</dbReference>
<name>A0A4D6C3K6_9CHLO</name>
<dbReference type="EMBL" id="MK085988">
    <property type="protein sequence ID" value="QBX97758.1"/>
    <property type="molecule type" value="Genomic_DNA"/>
</dbReference>
<protein>
    <submittedName>
        <fullName evidence="1">Cell division protein</fullName>
    </submittedName>
</protein>
<geneLocation type="chloroplast" evidence="1"/>
<gene>
    <name evidence="1" type="primary">ftsH</name>
</gene>
<keyword evidence="1" id="KW-0150">Chloroplast</keyword>